<dbReference type="PANTHER" id="PTHR34415:SF1">
    <property type="entry name" value="INTEGRASE CATALYTIC DOMAIN-CONTAINING PROTEIN"/>
    <property type="match status" value="1"/>
</dbReference>
<dbReference type="Pfam" id="PF25273">
    <property type="entry name" value="DUF7869"/>
    <property type="match status" value="1"/>
</dbReference>
<dbReference type="GeneID" id="111115330"/>
<name>A0A8B8C2B9_CRAVI</name>
<evidence type="ECO:0000256" key="1">
    <source>
        <dbReference type="SAM" id="MobiDB-lite"/>
    </source>
</evidence>
<dbReference type="AlphaFoldDB" id="A0A8B8C2B9"/>
<dbReference type="OrthoDB" id="5971555at2759"/>
<feature type="region of interest" description="Disordered" evidence="1">
    <location>
        <begin position="38"/>
        <end position="60"/>
    </location>
</feature>
<organism evidence="3 4">
    <name type="scientific">Crassostrea virginica</name>
    <name type="common">Eastern oyster</name>
    <dbReference type="NCBI Taxonomy" id="6565"/>
    <lineage>
        <taxon>Eukaryota</taxon>
        <taxon>Metazoa</taxon>
        <taxon>Spiralia</taxon>
        <taxon>Lophotrochozoa</taxon>
        <taxon>Mollusca</taxon>
        <taxon>Bivalvia</taxon>
        <taxon>Autobranchia</taxon>
        <taxon>Pteriomorphia</taxon>
        <taxon>Ostreida</taxon>
        <taxon>Ostreoidea</taxon>
        <taxon>Ostreidae</taxon>
        <taxon>Crassostrea</taxon>
    </lineage>
</organism>
<dbReference type="KEGG" id="cvn:111115330"/>
<gene>
    <name evidence="4" type="primary">LOC111115330</name>
</gene>
<feature type="compositionally biased region" description="Polar residues" evidence="1">
    <location>
        <begin position="1"/>
        <end position="17"/>
    </location>
</feature>
<feature type="domain" description="DUF7869" evidence="2">
    <location>
        <begin position="401"/>
        <end position="587"/>
    </location>
</feature>
<sequence>MSQESCLSYSTLPSQTNDYDEEFLEELHEVDELYFAVNEQETENSDGDDDSDRYDTNYESDEDDHVYVEPSDTDNIEYITQNRFQNETCGCKEFYDGKPCSDIIDFDSVIEFREHCKELSKEELDVVIKVELFSHRRTGSHTEAKKHKTKERERPYQEFYFNGNRICRATFCFIHGIGRKKLQAIAQSLDKDGLSARVHGSVGKPNKNALNYNDRERIKNFLCKYATDNALPLPGRLPNFKNCNVLLLPSDKTSPDIHSIYETVAKDMKYRSVSLRTFQRTWHDLCPNIVLAKPCTDLCQKCQDFAERISRSGNLTEEEKENLLQSYNDHISLAKEQRDFYRQQCQISRQNYLNHSTEMLQGNQPNSLQKEMHYSWDYAQQVHYPHHAMQVGPIYFRTPRKCNVFGICSEASGKQTFYLINEAQNPGKGANSVISMAHHFFQWYGYGETDGKIHFDNCQGQNKNNMVLWYGLWRVITGLHTNLQYSMMIAGHTKFDPDWHFGVWKIKWRNSTAETISDIAETVQNSSKNGHNIPQLVDDENKPVVFYDWKSYLKTYFKPLKNISQYHHFMFESANPGQVKCQVKASSEIVTFNLLRIKENLPRSSEMPVVLSGIGLDAARQWYLFEHIREFCYSDSSKDLVCPKPVVPKNEVDLTKENSQQLKHKPVVSRKKALLN</sequence>
<dbReference type="PANTHER" id="PTHR34415">
    <property type="entry name" value="INTEGRASE CATALYTIC DOMAIN-CONTAINING PROTEIN"/>
    <property type="match status" value="1"/>
</dbReference>
<dbReference type="RefSeq" id="XP_022309720.1">
    <property type="nucleotide sequence ID" value="XM_022454012.1"/>
</dbReference>
<dbReference type="InterPro" id="IPR057191">
    <property type="entry name" value="DUF7869"/>
</dbReference>
<accession>A0A8B8C2B9</accession>
<dbReference type="Proteomes" id="UP000694844">
    <property type="component" value="Chromosome 9"/>
</dbReference>
<evidence type="ECO:0000259" key="2">
    <source>
        <dbReference type="Pfam" id="PF25273"/>
    </source>
</evidence>
<keyword evidence="3" id="KW-1185">Reference proteome</keyword>
<reference evidence="4" key="1">
    <citation type="submission" date="2025-08" db="UniProtKB">
        <authorList>
            <consortium name="RefSeq"/>
        </authorList>
    </citation>
    <scope>IDENTIFICATION</scope>
    <source>
        <tissue evidence="4">Whole sample</tissue>
    </source>
</reference>
<feature type="compositionally biased region" description="Acidic residues" evidence="1">
    <location>
        <begin position="40"/>
        <end position="60"/>
    </location>
</feature>
<feature type="region of interest" description="Disordered" evidence="1">
    <location>
        <begin position="1"/>
        <end position="20"/>
    </location>
</feature>
<evidence type="ECO:0000313" key="4">
    <source>
        <dbReference type="RefSeq" id="XP_022309720.1"/>
    </source>
</evidence>
<proteinExistence type="predicted"/>
<evidence type="ECO:0000313" key="3">
    <source>
        <dbReference type="Proteomes" id="UP000694844"/>
    </source>
</evidence>
<protein>
    <submittedName>
        <fullName evidence="4">Uncharacterized protein LOC111115330</fullName>
    </submittedName>
</protein>